<dbReference type="InterPro" id="IPR037883">
    <property type="entry name" value="Knr4/Smi1-like_sf"/>
</dbReference>
<dbReference type="EMBL" id="FRBC01000028">
    <property type="protein sequence ID" value="SHK97903.1"/>
    <property type="molecule type" value="Genomic_DNA"/>
</dbReference>
<evidence type="ECO:0000313" key="2">
    <source>
        <dbReference type="EMBL" id="SHK97903.1"/>
    </source>
</evidence>
<name>A0A1M6WW01_SELRU</name>
<accession>A0A1M6WW01</accession>
<organism evidence="2 3">
    <name type="scientific">Selenomonas ruminantium</name>
    <dbReference type="NCBI Taxonomy" id="971"/>
    <lineage>
        <taxon>Bacteria</taxon>
        <taxon>Bacillati</taxon>
        <taxon>Bacillota</taxon>
        <taxon>Negativicutes</taxon>
        <taxon>Selenomonadales</taxon>
        <taxon>Selenomonadaceae</taxon>
        <taxon>Selenomonas</taxon>
    </lineage>
</organism>
<dbReference type="SMART" id="SM00860">
    <property type="entry name" value="SMI1_KNR4"/>
    <property type="match status" value="1"/>
</dbReference>
<dbReference type="SUPFAM" id="SSF160631">
    <property type="entry name" value="SMI1/KNR4-like"/>
    <property type="match status" value="1"/>
</dbReference>
<dbReference type="InterPro" id="IPR018958">
    <property type="entry name" value="Knr4/Smi1-like_dom"/>
</dbReference>
<dbReference type="AlphaFoldDB" id="A0A1M6WW01"/>
<evidence type="ECO:0000259" key="1">
    <source>
        <dbReference type="SMART" id="SM00860"/>
    </source>
</evidence>
<proteinExistence type="predicted"/>
<protein>
    <submittedName>
        <fullName evidence="2">SMI1-KNR4 cell-wall</fullName>
    </submittedName>
</protein>
<dbReference type="Proteomes" id="UP000184263">
    <property type="component" value="Unassembled WGS sequence"/>
</dbReference>
<evidence type="ECO:0000313" key="3">
    <source>
        <dbReference type="Proteomes" id="UP000184263"/>
    </source>
</evidence>
<reference evidence="2 3" key="1">
    <citation type="submission" date="2016-11" db="EMBL/GenBank/DDBJ databases">
        <authorList>
            <person name="Jaros S."/>
            <person name="Januszkiewicz K."/>
            <person name="Wedrychowicz H."/>
        </authorList>
    </citation>
    <scope>NUCLEOTIDE SEQUENCE [LARGE SCALE GENOMIC DNA]</scope>
    <source>
        <strain evidence="2 3">HD4</strain>
    </source>
</reference>
<gene>
    <name evidence="2" type="ORF">SAMN05216582_12851</name>
</gene>
<dbReference type="Pfam" id="PF09346">
    <property type="entry name" value="SMI1_KNR4"/>
    <property type="match status" value="1"/>
</dbReference>
<dbReference type="Gene3D" id="3.40.1580.10">
    <property type="entry name" value="SMI1/KNR4-like"/>
    <property type="match status" value="1"/>
</dbReference>
<feature type="domain" description="Knr4/Smi1-like" evidence="1">
    <location>
        <begin position="30"/>
        <end position="152"/>
    </location>
</feature>
<sequence>MINFSWLKKYSCIDDDFANNMQKYKHKFTPLNYEEIVAQEERMGRRFPEELREFYIQIGYGAFGINTRLCLDLVLPPEDVVDSIMEEGVFEDNDIIDDIDLKSKMIFFDAGDNTYLCLDLSKEDCEGRCPVVYATVNKCVCLAKSLEDFAKKIDEKSSYYTYLW</sequence>